<protein>
    <recommendedName>
        <fullName evidence="5">DNA-directed RNA polymerase RpoA/D/Rpb3-type domain-containing protein</fullName>
    </recommendedName>
</protein>
<sequence length="302" mass="34427">MVPLRLCLSFLFVIKLCQASALCQHLIDRTTHNEALSQIKLELVRREGNHLEFDMINTDCSVANALRRILISEIPTLAVEKVLIHKNSGVMPDETLAHRLGLIPIEADPEDVDGKELESLAFRIDVKNGESGIMNVYSHDIQCVQPSRRPWFKKNVLITRLAPKQEIEVEMFCSKGTGKEHAKWSPVCPATYRLMPDIQIEDVYDDDAVKLQSLFKDGVVGIQAVNGRKKAYVKNPRLDFMSREVLRHKEFDGRVYIGRVPNHFIFTIESVSIDPVVLLKRAIAILLEKARCLREDILNKDY</sequence>
<keyword evidence="1" id="KW-0240">DNA-directed RNA polymerase</keyword>
<dbReference type="InterPro" id="IPR036643">
    <property type="entry name" value="RNApol_insert_sf"/>
</dbReference>
<dbReference type="InterPro" id="IPR050518">
    <property type="entry name" value="Rpo3/RPB3_RNA_Pol_subunit"/>
</dbReference>
<dbReference type="SUPFAM" id="SSF56553">
    <property type="entry name" value="Insert subdomain of RNA polymerase alpha subunit"/>
    <property type="match status" value="1"/>
</dbReference>
<dbReference type="CDD" id="cd07032">
    <property type="entry name" value="RNAP_I_II_AC40"/>
    <property type="match status" value="1"/>
</dbReference>
<name>A0AAW2H8Q7_9NEOP</name>
<comment type="similarity">
    <text evidence="3">Belongs to the archaeal Rpo3/eukaryotic RPB3 RNA polymerase subunit family.</text>
</comment>
<dbReference type="NCBIfam" id="NF001988">
    <property type="entry name" value="PRK00783.1"/>
    <property type="match status" value="1"/>
</dbReference>
<dbReference type="GO" id="GO:0046983">
    <property type="term" value="F:protein dimerization activity"/>
    <property type="evidence" value="ECO:0007669"/>
    <property type="project" value="InterPro"/>
</dbReference>
<keyword evidence="4" id="KW-0732">Signal</keyword>
<dbReference type="GO" id="GO:0006351">
    <property type="term" value="P:DNA-templated transcription"/>
    <property type="evidence" value="ECO:0007669"/>
    <property type="project" value="InterPro"/>
</dbReference>
<evidence type="ECO:0000256" key="1">
    <source>
        <dbReference type="ARBA" id="ARBA00022478"/>
    </source>
</evidence>
<dbReference type="InterPro" id="IPR022842">
    <property type="entry name" value="RNAP_Rpo3/Rpb3/RPAC1"/>
</dbReference>
<dbReference type="InterPro" id="IPR033901">
    <property type="entry name" value="RNAPI/III_AC40"/>
</dbReference>
<dbReference type="PANTHER" id="PTHR11800">
    <property type="entry name" value="DNA-DIRECTED RNA POLYMERASE"/>
    <property type="match status" value="1"/>
</dbReference>
<dbReference type="InterPro" id="IPR036603">
    <property type="entry name" value="RBP11-like"/>
</dbReference>
<dbReference type="EMBL" id="JARGDH010000006">
    <property type="protein sequence ID" value="KAL0266100.1"/>
    <property type="molecule type" value="Genomic_DNA"/>
</dbReference>
<dbReference type="Pfam" id="PF01000">
    <property type="entry name" value="RNA_pol_A_bac"/>
    <property type="match status" value="1"/>
</dbReference>
<organism evidence="6">
    <name type="scientific">Menopon gallinae</name>
    <name type="common">poultry shaft louse</name>
    <dbReference type="NCBI Taxonomy" id="328185"/>
    <lineage>
        <taxon>Eukaryota</taxon>
        <taxon>Metazoa</taxon>
        <taxon>Ecdysozoa</taxon>
        <taxon>Arthropoda</taxon>
        <taxon>Hexapoda</taxon>
        <taxon>Insecta</taxon>
        <taxon>Pterygota</taxon>
        <taxon>Neoptera</taxon>
        <taxon>Paraneoptera</taxon>
        <taxon>Psocodea</taxon>
        <taxon>Troctomorpha</taxon>
        <taxon>Phthiraptera</taxon>
        <taxon>Amblycera</taxon>
        <taxon>Menoponidae</taxon>
        <taxon>Menopon</taxon>
    </lineage>
</organism>
<dbReference type="GO" id="GO:0003899">
    <property type="term" value="F:DNA-directed RNA polymerase activity"/>
    <property type="evidence" value="ECO:0007669"/>
    <property type="project" value="InterPro"/>
</dbReference>
<evidence type="ECO:0000259" key="5">
    <source>
        <dbReference type="SMART" id="SM00662"/>
    </source>
</evidence>
<dbReference type="GO" id="GO:0005666">
    <property type="term" value="C:RNA polymerase III complex"/>
    <property type="evidence" value="ECO:0007669"/>
    <property type="project" value="TreeGrafter"/>
</dbReference>
<dbReference type="InterPro" id="IPR011262">
    <property type="entry name" value="DNA-dir_RNA_pol_insert"/>
</dbReference>
<dbReference type="SUPFAM" id="SSF55257">
    <property type="entry name" value="RBP11-like subunits of RNA polymerase"/>
    <property type="match status" value="1"/>
</dbReference>
<evidence type="ECO:0000256" key="3">
    <source>
        <dbReference type="ARBA" id="ARBA00025804"/>
    </source>
</evidence>
<dbReference type="AlphaFoldDB" id="A0AAW2H8Q7"/>
<evidence type="ECO:0000256" key="2">
    <source>
        <dbReference type="ARBA" id="ARBA00023163"/>
    </source>
</evidence>
<feature type="domain" description="DNA-directed RNA polymerase RpoA/D/Rpb3-type" evidence="5">
    <location>
        <begin position="50"/>
        <end position="296"/>
    </location>
</feature>
<dbReference type="Pfam" id="PF01193">
    <property type="entry name" value="RNA_pol_L"/>
    <property type="match status" value="1"/>
</dbReference>
<reference evidence="6" key="1">
    <citation type="journal article" date="2024" name="Gigascience">
        <title>Chromosome-level genome of the poultry shaft louse Menopon gallinae provides insight into the host-switching and adaptive evolution of parasitic lice.</title>
        <authorList>
            <person name="Xu Y."/>
            <person name="Ma L."/>
            <person name="Liu S."/>
            <person name="Liang Y."/>
            <person name="Liu Q."/>
            <person name="He Z."/>
            <person name="Tian L."/>
            <person name="Duan Y."/>
            <person name="Cai W."/>
            <person name="Li H."/>
            <person name="Song F."/>
        </authorList>
    </citation>
    <scope>NUCLEOTIDE SEQUENCE</scope>
    <source>
        <strain evidence="6">Cailab_2023a</strain>
    </source>
</reference>
<feature type="chain" id="PRO_5043318376" description="DNA-directed RNA polymerase RpoA/D/Rpb3-type domain-containing protein" evidence="4">
    <location>
        <begin position="20"/>
        <end position="302"/>
    </location>
</feature>
<evidence type="ECO:0000313" key="6">
    <source>
        <dbReference type="EMBL" id="KAL0266100.1"/>
    </source>
</evidence>
<evidence type="ECO:0000256" key="4">
    <source>
        <dbReference type="SAM" id="SignalP"/>
    </source>
</evidence>
<dbReference type="SMART" id="SM00662">
    <property type="entry name" value="RPOLD"/>
    <property type="match status" value="1"/>
</dbReference>
<dbReference type="Gene3D" id="2.170.120.12">
    <property type="entry name" value="DNA-directed RNA polymerase, insert domain"/>
    <property type="match status" value="1"/>
</dbReference>
<comment type="caution">
    <text evidence="6">The sequence shown here is derived from an EMBL/GenBank/DDBJ whole genome shotgun (WGS) entry which is preliminary data.</text>
</comment>
<keyword evidence="2" id="KW-0804">Transcription</keyword>
<dbReference type="InterPro" id="IPR011263">
    <property type="entry name" value="DNA-dir_RNA_pol_RpoA/D/Rpb3"/>
</dbReference>
<accession>A0AAW2H8Q7</accession>
<dbReference type="GO" id="GO:0005736">
    <property type="term" value="C:RNA polymerase I complex"/>
    <property type="evidence" value="ECO:0007669"/>
    <property type="project" value="TreeGrafter"/>
</dbReference>
<dbReference type="HAMAP" id="MF_00320">
    <property type="entry name" value="RNApol_arch_Rpo3"/>
    <property type="match status" value="1"/>
</dbReference>
<dbReference type="Gene3D" id="3.30.70.20">
    <property type="match status" value="1"/>
</dbReference>
<gene>
    <name evidence="6" type="ORF">PYX00_011816</name>
</gene>
<proteinExistence type="inferred from homology"/>
<dbReference type="PANTHER" id="PTHR11800:SF13">
    <property type="entry name" value="DNA-DIRECTED RNA POLYMERASES I AND III SUBUNIT RPAC1"/>
    <property type="match status" value="1"/>
</dbReference>
<dbReference type="Gene3D" id="3.30.1360.10">
    <property type="entry name" value="RNA polymerase, RBP11-like subunit"/>
    <property type="match status" value="1"/>
</dbReference>
<feature type="signal peptide" evidence="4">
    <location>
        <begin position="1"/>
        <end position="19"/>
    </location>
</feature>